<evidence type="ECO:0000256" key="2">
    <source>
        <dbReference type="ARBA" id="ARBA00010876"/>
    </source>
</evidence>
<name>A0AAU8U041_9BACT</name>
<dbReference type="Pfam" id="PF00849">
    <property type="entry name" value="PseudoU_synth_2"/>
    <property type="match status" value="1"/>
</dbReference>
<evidence type="ECO:0000256" key="1">
    <source>
        <dbReference type="ARBA" id="ARBA00000073"/>
    </source>
</evidence>
<feature type="domain" description="Pseudouridine synthase RsuA/RluA-like" evidence="6">
    <location>
        <begin position="79"/>
        <end position="225"/>
    </location>
</feature>
<dbReference type="AlphaFoldDB" id="A0AAU8U041"/>
<dbReference type="PROSITE" id="PS01129">
    <property type="entry name" value="PSI_RLU"/>
    <property type="match status" value="1"/>
</dbReference>
<evidence type="ECO:0000259" key="6">
    <source>
        <dbReference type="Pfam" id="PF00849"/>
    </source>
</evidence>
<dbReference type="GO" id="GO:0140098">
    <property type="term" value="F:catalytic activity, acting on RNA"/>
    <property type="evidence" value="ECO:0007669"/>
    <property type="project" value="UniProtKB-ARBA"/>
</dbReference>
<dbReference type="GO" id="GO:0000455">
    <property type="term" value="P:enzyme-directed rRNA pseudouridine synthesis"/>
    <property type="evidence" value="ECO:0007669"/>
    <property type="project" value="TreeGrafter"/>
</dbReference>
<comment type="catalytic activity">
    <reaction evidence="1">
        <text>a uridine in RNA = a pseudouridine in RNA</text>
        <dbReference type="Rhea" id="RHEA:48348"/>
        <dbReference type="Rhea" id="RHEA-COMP:12068"/>
        <dbReference type="Rhea" id="RHEA-COMP:12069"/>
        <dbReference type="ChEBI" id="CHEBI:65314"/>
        <dbReference type="ChEBI" id="CHEBI:65315"/>
    </reaction>
</comment>
<dbReference type="Proteomes" id="UP000063971">
    <property type="component" value="Chromosome"/>
</dbReference>
<organism evidence="7 8">
    <name type="scientific">Campylobacter ureolyticus RIGS 9880</name>
    <dbReference type="NCBI Taxonomy" id="1032069"/>
    <lineage>
        <taxon>Bacteria</taxon>
        <taxon>Pseudomonadati</taxon>
        <taxon>Campylobacterota</taxon>
        <taxon>Epsilonproteobacteria</taxon>
        <taxon>Campylobacterales</taxon>
        <taxon>Campylobacteraceae</taxon>
        <taxon>Campylobacter</taxon>
    </lineage>
</organism>
<accession>A0AAU8U041</accession>
<evidence type="ECO:0000313" key="7">
    <source>
        <dbReference type="EMBL" id="AKT89926.1"/>
    </source>
</evidence>
<dbReference type="EMBL" id="CP012195">
    <property type="protein sequence ID" value="AKT89926.1"/>
    <property type="molecule type" value="Genomic_DNA"/>
</dbReference>
<proteinExistence type="inferred from homology"/>
<dbReference type="SUPFAM" id="SSF55120">
    <property type="entry name" value="Pseudouridine synthase"/>
    <property type="match status" value="1"/>
</dbReference>
<dbReference type="Gene3D" id="3.30.2350.10">
    <property type="entry name" value="Pseudouridine synthase"/>
    <property type="match status" value="1"/>
</dbReference>
<dbReference type="InterPro" id="IPR006224">
    <property type="entry name" value="PsdUridine_synth_RluA-like_CS"/>
</dbReference>
<dbReference type="PANTHER" id="PTHR21600:SF44">
    <property type="entry name" value="RIBOSOMAL LARGE SUBUNIT PSEUDOURIDINE SYNTHASE D"/>
    <property type="match status" value="1"/>
</dbReference>
<dbReference type="InterPro" id="IPR006145">
    <property type="entry name" value="PsdUridine_synth_RsuA/RluA"/>
</dbReference>
<evidence type="ECO:0000313" key="8">
    <source>
        <dbReference type="Proteomes" id="UP000063971"/>
    </source>
</evidence>
<keyword evidence="3 7" id="KW-0413">Isomerase</keyword>
<dbReference type="InterPro" id="IPR050188">
    <property type="entry name" value="RluA_PseudoU_synthase"/>
</dbReference>
<dbReference type="PANTHER" id="PTHR21600">
    <property type="entry name" value="MITOCHONDRIAL RNA PSEUDOURIDINE SYNTHASE"/>
    <property type="match status" value="1"/>
</dbReference>
<gene>
    <name evidence="7" type="ORF">CUREO_0043</name>
</gene>
<evidence type="ECO:0000256" key="4">
    <source>
        <dbReference type="ARBA" id="ARBA00031870"/>
    </source>
</evidence>
<sequence length="306" mass="35300">MPYIMKKIAFVNGEKAYQILLNLGYKMSQAQKLIDKKRLFNFDEIVTSKNQILNGDVFLIDYQCEPKGLKPIFEDEILAAFDKPSGVLTHPNGRNSNYSMNDEIWSKFGRDASVAHRLDKETSGVLLVAKNKIAEKELKLKFQNLEVKKTYFAMVKGIVEKNFTVENFLNTDKTATSLKNKMYIQTSGKFAKTEFEIVQIYEKIGFTLLKCILKTGRQHQIRVQLFHVKHPIVGDTLYGVSDKFASDFLDEKVSVESRVKITGAKRLLLHSQSLEFEFNGKIYNIKSNFDSKNEFEKLIGFYEIWK</sequence>
<evidence type="ECO:0000256" key="5">
    <source>
        <dbReference type="ARBA" id="ARBA00033164"/>
    </source>
</evidence>
<evidence type="ECO:0000256" key="3">
    <source>
        <dbReference type="ARBA" id="ARBA00023235"/>
    </source>
</evidence>
<comment type="similarity">
    <text evidence="2">Belongs to the pseudouridine synthase RluA family.</text>
</comment>
<protein>
    <recommendedName>
        <fullName evidence="4">RNA pseudouridylate synthase</fullName>
    </recommendedName>
    <alternativeName>
        <fullName evidence="5">RNA-uridine isomerase</fullName>
    </alternativeName>
</protein>
<dbReference type="InterPro" id="IPR020103">
    <property type="entry name" value="PsdUridine_synth_cat_dom_sf"/>
</dbReference>
<dbReference type="GO" id="GO:0009982">
    <property type="term" value="F:pseudouridine synthase activity"/>
    <property type="evidence" value="ECO:0007669"/>
    <property type="project" value="InterPro"/>
</dbReference>
<dbReference type="KEGG" id="cure:CUREO_0043"/>
<reference evidence="7 8" key="1">
    <citation type="journal article" date="2015" name="Genome Announc.">
        <title>Complete Genome Sequence of the Campylobacter ureolyticus Clinical Isolate RIGS 9880.</title>
        <authorList>
            <person name="Miller W.G."/>
            <person name="Yee E."/>
            <person name="On S.L."/>
            <person name="Andersen L.P."/>
            <person name="Bono J.L."/>
        </authorList>
    </citation>
    <scope>NUCLEOTIDE SEQUENCE [LARGE SCALE GENOMIC DNA]</scope>
    <source>
        <strain evidence="7 8">RIGS 9880</strain>
    </source>
</reference>
<dbReference type="GO" id="GO:0003723">
    <property type="term" value="F:RNA binding"/>
    <property type="evidence" value="ECO:0007669"/>
    <property type="project" value="InterPro"/>
</dbReference>
<dbReference type="CDD" id="cd02869">
    <property type="entry name" value="PseudoU_synth_RluA_like"/>
    <property type="match status" value="1"/>
</dbReference>